<feature type="domain" description="ZinT" evidence="4">
    <location>
        <begin position="21"/>
        <end position="194"/>
    </location>
</feature>
<dbReference type="SUPFAM" id="SSF50814">
    <property type="entry name" value="Lipocalins"/>
    <property type="match status" value="1"/>
</dbReference>
<dbReference type="Pfam" id="PF09223">
    <property type="entry name" value="ZinT"/>
    <property type="match status" value="1"/>
</dbReference>
<dbReference type="GO" id="GO:0008270">
    <property type="term" value="F:zinc ion binding"/>
    <property type="evidence" value="ECO:0007669"/>
    <property type="project" value="InterPro"/>
</dbReference>
<dbReference type="Proteomes" id="UP000245921">
    <property type="component" value="Unassembled WGS sequence"/>
</dbReference>
<dbReference type="InterPro" id="IPR012674">
    <property type="entry name" value="Calycin"/>
</dbReference>
<organism evidence="5 6">
    <name type="scientific">Oceanotoga teriensis</name>
    <dbReference type="NCBI Taxonomy" id="515440"/>
    <lineage>
        <taxon>Bacteria</taxon>
        <taxon>Thermotogati</taxon>
        <taxon>Thermotogota</taxon>
        <taxon>Thermotogae</taxon>
        <taxon>Petrotogales</taxon>
        <taxon>Petrotogaceae</taxon>
        <taxon>Oceanotoga</taxon>
    </lineage>
</organism>
<feature type="chain" id="PRO_5041441160" evidence="3">
    <location>
        <begin position="23"/>
        <end position="207"/>
    </location>
</feature>
<gene>
    <name evidence="5" type="ORF">C7380_10817</name>
</gene>
<evidence type="ECO:0000256" key="1">
    <source>
        <dbReference type="ARBA" id="ARBA00022729"/>
    </source>
</evidence>
<evidence type="ECO:0000313" key="5">
    <source>
        <dbReference type="EMBL" id="PWJ93188.1"/>
    </source>
</evidence>
<reference evidence="5 6" key="1">
    <citation type="submission" date="2018-05" db="EMBL/GenBank/DDBJ databases">
        <title>Genomic Encyclopedia of Type Strains, Phase IV (KMG-IV): sequencing the most valuable type-strain genomes for metagenomic binning, comparative biology and taxonomic classification.</title>
        <authorList>
            <person name="Goeker M."/>
        </authorList>
    </citation>
    <scope>NUCLEOTIDE SEQUENCE [LARGE SCALE GENOMIC DNA]</scope>
    <source>
        <strain evidence="5 6">DSM 24906</strain>
    </source>
</reference>
<evidence type="ECO:0000256" key="3">
    <source>
        <dbReference type="SAM" id="SignalP"/>
    </source>
</evidence>
<name>A0AA45C6T3_9BACT</name>
<proteinExistence type="predicted"/>
<comment type="caution">
    <text evidence="5">The sequence shown here is derived from an EMBL/GenBank/DDBJ whole genome shotgun (WGS) entry which is preliminary data.</text>
</comment>
<dbReference type="EMBL" id="QGGI01000008">
    <property type="protein sequence ID" value="PWJ93188.1"/>
    <property type="molecule type" value="Genomic_DNA"/>
</dbReference>
<evidence type="ECO:0000256" key="2">
    <source>
        <dbReference type="ARBA" id="ARBA00022833"/>
    </source>
</evidence>
<dbReference type="InterPro" id="IPR015304">
    <property type="entry name" value="ZinT_dom"/>
</dbReference>
<dbReference type="RefSeq" id="WP_109604720.1">
    <property type="nucleotide sequence ID" value="NZ_QGGI01000008.1"/>
</dbReference>
<sequence>MKKVLSVFLLSLFIFSSMLAFAESSPKVSDLTPWKGLNLDMGNIYNNKYADKLYEAVSKHKKGYSPEMVKEFYIKNYTTDIKSLEVLDGNNILINESYKISYNYIGKLETNWGDYDIEWFIFTTEDPKAEEINVKTLLLVPYHQHGNGLKHFHARFGNTSFAYLSTDKYLNNWWPTFYDPSVTNIERIIDDMLKNARMSASMLPDIK</sequence>
<dbReference type="Gene3D" id="2.40.128.20">
    <property type="match status" value="1"/>
</dbReference>
<dbReference type="AlphaFoldDB" id="A0AA45C6T3"/>
<evidence type="ECO:0000313" key="6">
    <source>
        <dbReference type="Proteomes" id="UP000245921"/>
    </source>
</evidence>
<keyword evidence="2" id="KW-0862">Zinc</keyword>
<evidence type="ECO:0000259" key="4">
    <source>
        <dbReference type="Pfam" id="PF09223"/>
    </source>
</evidence>
<keyword evidence="6" id="KW-1185">Reference proteome</keyword>
<keyword evidence="1 3" id="KW-0732">Signal</keyword>
<feature type="signal peptide" evidence="3">
    <location>
        <begin position="1"/>
        <end position="22"/>
    </location>
</feature>
<accession>A0AA45C6T3</accession>
<protein>
    <submittedName>
        <fullName evidence="5">Zn/Cd-binding protein ZinT</fullName>
    </submittedName>
</protein>